<accession>A0A9W8HN45</accession>
<evidence type="ECO:0000313" key="3">
    <source>
        <dbReference type="EMBL" id="KAJ2794093.1"/>
    </source>
</evidence>
<protein>
    <submittedName>
        <fullName evidence="3">GTPase activating protein</fullName>
    </submittedName>
</protein>
<evidence type="ECO:0000259" key="2">
    <source>
        <dbReference type="Pfam" id="PF12068"/>
    </source>
</evidence>
<dbReference type="AlphaFoldDB" id="A0A9W8HN45"/>
<dbReference type="EMBL" id="JANBUO010002655">
    <property type="protein sequence ID" value="KAJ2794093.1"/>
    <property type="molecule type" value="Genomic_DNA"/>
</dbReference>
<gene>
    <name evidence="3" type="primary">GYP7_2</name>
    <name evidence="3" type="ORF">H4R20_006338</name>
</gene>
<organism evidence="3 4">
    <name type="scientific">Coemansia guatemalensis</name>
    <dbReference type="NCBI Taxonomy" id="2761395"/>
    <lineage>
        <taxon>Eukaryota</taxon>
        <taxon>Fungi</taxon>
        <taxon>Fungi incertae sedis</taxon>
        <taxon>Zoopagomycota</taxon>
        <taxon>Kickxellomycotina</taxon>
        <taxon>Kickxellomycetes</taxon>
        <taxon>Kickxellales</taxon>
        <taxon>Kickxellaceae</taxon>
        <taxon>Coemansia</taxon>
    </lineage>
</organism>
<dbReference type="GO" id="GO:0005096">
    <property type="term" value="F:GTPase activator activity"/>
    <property type="evidence" value="ECO:0007669"/>
    <property type="project" value="UniProtKB-KW"/>
</dbReference>
<dbReference type="OrthoDB" id="10264062at2759"/>
<proteinExistence type="predicted"/>
<sequence length="81" mass="9145">MGGDPVGGRSSPDVSDYCIVSEAKCVRLLYSKSKVYVYRSMDKKDRISGFICIVQGPDDQYYIAWTPEALLSEHDKESYVQ</sequence>
<feature type="non-terminal residue" evidence="3">
    <location>
        <position position="81"/>
    </location>
</feature>
<keyword evidence="1" id="KW-0343">GTPase activation</keyword>
<name>A0A9W8HN45_9FUNG</name>
<dbReference type="Pfam" id="PF12068">
    <property type="entry name" value="PH_RBD"/>
    <property type="match status" value="1"/>
</dbReference>
<feature type="domain" description="Small G protein signalling modulator 1/2 Rab-binding" evidence="2">
    <location>
        <begin position="27"/>
        <end position="77"/>
    </location>
</feature>
<reference evidence="3" key="1">
    <citation type="submission" date="2022-07" db="EMBL/GenBank/DDBJ databases">
        <title>Phylogenomic reconstructions and comparative analyses of Kickxellomycotina fungi.</title>
        <authorList>
            <person name="Reynolds N.K."/>
            <person name="Stajich J.E."/>
            <person name="Barry K."/>
            <person name="Grigoriev I.V."/>
            <person name="Crous P."/>
            <person name="Smith M.E."/>
        </authorList>
    </citation>
    <scope>NUCLEOTIDE SEQUENCE</scope>
    <source>
        <strain evidence="3">NRRL 1565</strain>
    </source>
</reference>
<evidence type="ECO:0000313" key="4">
    <source>
        <dbReference type="Proteomes" id="UP001140094"/>
    </source>
</evidence>
<dbReference type="Gene3D" id="2.30.29.230">
    <property type="match status" value="1"/>
</dbReference>
<keyword evidence="4" id="KW-1185">Reference proteome</keyword>
<dbReference type="InterPro" id="IPR021935">
    <property type="entry name" value="SGSM1/2_RBD"/>
</dbReference>
<evidence type="ECO:0000256" key="1">
    <source>
        <dbReference type="ARBA" id="ARBA00022468"/>
    </source>
</evidence>
<dbReference type="Proteomes" id="UP001140094">
    <property type="component" value="Unassembled WGS sequence"/>
</dbReference>
<comment type="caution">
    <text evidence="3">The sequence shown here is derived from an EMBL/GenBank/DDBJ whole genome shotgun (WGS) entry which is preliminary data.</text>
</comment>